<evidence type="ECO:0000256" key="1">
    <source>
        <dbReference type="ARBA" id="ARBA00022553"/>
    </source>
</evidence>
<dbReference type="Pfam" id="PF00400">
    <property type="entry name" value="WD40"/>
    <property type="match status" value="2"/>
</dbReference>
<name>A0ABQ8P5R8_9CRYT</name>
<evidence type="ECO:0000256" key="2">
    <source>
        <dbReference type="ARBA" id="ARBA00022574"/>
    </source>
</evidence>
<keyword evidence="1" id="KW-0597">Phosphoprotein</keyword>
<reference evidence="5" key="1">
    <citation type="submission" date="2022-10" db="EMBL/GenBank/DDBJ databases">
        <title>Adaptive evolution leads to modifications in subtelomeric GC content in a zoonotic Cryptosporidium species.</title>
        <authorList>
            <person name="Li J."/>
            <person name="Feng Y."/>
            <person name="Xiao L."/>
        </authorList>
    </citation>
    <scope>NUCLEOTIDE SEQUENCE</scope>
    <source>
        <strain evidence="5">25894</strain>
    </source>
</reference>
<dbReference type="PROSITE" id="PS00678">
    <property type="entry name" value="WD_REPEATS_1"/>
    <property type="match status" value="1"/>
</dbReference>
<accession>A0ABQ8P5R8</accession>
<dbReference type="InterPro" id="IPR036322">
    <property type="entry name" value="WD40_repeat_dom_sf"/>
</dbReference>
<keyword evidence="3" id="KW-0677">Repeat</keyword>
<dbReference type="Gene3D" id="2.130.10.10">
    <property type="entry name" value="YVTN repeat-like/Quinoprotein amine dehydrogenase"/>
    <property type="match status" value="1"/>
</dbReference>
<evidence type="ECO:0000313" key="5">
    <source>
        <dbReference type="EMBL" id="KAJ1608937.1"/>
    </source>
</evidence>
<dbReference type="InterPro" id="IPR044285">
    <property type="entry name" value="PWP1"/>
</dbReference>
<protein>
    <submittedName>
        <fullName evidence="5">PWP1-like protein</fullName>
    </submittedName>
</protein>
<dbReference type="PANTHER" id="PTHR14091:SF0">
    <property type="entry name" value="PERIODIC TRYPTOPHAN PROTEIN 1 HOMOLOG"/>
    <property type="match status" value="1"/>
</dbReference>
<proteinExistence type="predicted"/>
<gene>
    <name evidence="5" type="ORF">OJ252_2365</name>
</gene>
<evidence type="ECO:0000313" key="6">
    <source>
        <dbReference type="Proteomes" id="UP001071777"/>
    </source>
</evidence>
<sequence>MDCSAVSSLSWVPRGYAKETPIRNAHYCMSDKDVERYFANHNIEYESNGQTITSTSTALKQSDMEDVRDVEYSFYGENFFHTVEKGLDKLGKDPNIKQDEFIDTDEEDALQIKENDSLLATTIIEDDVATMQVYLYSIEDGSFYVHHDVIIGDYPLCSEWISLGSFNENNNNVVAIGSFNGEVNIWNLDYIESVDPILTLRKNNGHSDAVMSLAAHQRNFKLLASGSADETVKLWDLTEGSCISTYSNYKGKVQCLEWHHSENNVLIAADYSRSIRLVDIRSGNSQALVKFNKEYGDPESIVLPNSNIYDNGNTLIISTENGFISGYDLRMLSNDQSRNKFSILANHCSKPITSICCTSIPNMLVSCDLSGVSKVWDLSNVNECVFEKSLKGGKLFTCKSCPDEQALVAFGDRHTFDYEVIETLVDISDLLNTGLDKESILILIKLVELGVQPETLSELVVEIRREISKYKQC</sequence>
<dbReference type="PROSITE" id="PS50082">
    <property type="entry name" value="WD_REPEATS_2"/>
    <property type="match status" value="1"/>
</dbReference>
<keyword evidence="6" id="KW-1185">Reference proteome</keyword>
<dbReference type="InterPro" id="IPR015943">
    <property type="entry name" value="WD40/YVTN_repeat-like_dom_sf"/>
</dbReference>
<keyword evidence="2 4" id="KW-0853">WD repeat</keyword>
<dbReference type="PANTHER" id="PTHR14091">
    <property type="entry name" value="PERIODIC TRYPTOPHAN PROTEIN 1"/>
    <property type="match status" value="1"/>
</dbReference>
<dbReference type="SUPFAM" id="SSF50978">
    <property type="entry name" value="WD40 repeat-like"/>
    <property type="match status" value="1"/>
</dbReference>
<dbReference type="InterPro" id="IPR019775">
    <property type="entry name" value="WD40_repeat_CS"/>
</dbReference>
<dbReference type="InterPro" id="IPR001680">
    <property type="entry name" value="WD40_rpt"/>
</dbReference>
<evidence type="ECO:0000256" key="4">
    <source>
        <dbReference type="PROSITE-ProRule" id="PRU00221"/>
    </source>
</evidence>
<dbReference type="SMART" id="SM00320">
    <property type="entry name" value="WD40"/>
    <property type="match status" value="4"/>
</dbReference>
<dbReference type="Proteomes" id="UP001071777">
    <property type="component" value="Unassembled WGS sequence"/>
</dbReference>
<dbReference type="EMBL" id="JAPCXB010000089">
    <property type="protein sequence ID" value="KAJ1608937.1"/>
    <property type="molecule type" value="Genomic_DNA"/>
</dbReference>
<evidence type="ECO:0000256" key="3">
    <source>
        <dbReference type="ARBA" id="ARBA00022737"/>
    </source>
</evidence>
<organism evidence="5 6">
    <name type="scientific">Cryptosporidium canis</name>
    <dbReference type="NCBI Taxonomy" id="195482"/>
    <lineage>
        <taxon>Eukaryota</taxon>
        <taxon>Sar</taxon>
        <taxon>Alveolata</taxon>
        <taxon>Apicomplexa</taxon>
        <taxon>Conoidasida</taxon>
        <taxon>Coccidia</taxon>
        <taxon>Eucoccidiorida</taxon>
        <taxon>Eimeriorina</taxon>
        <taxon>Cryptosporidiidae</taxon>
        <taxon>Cryptosporidium</taxon>
    </lineage>
</organism>
<dbReference type="Pfam" id="PF12554">
    <property type="entry name" value="MOZART1"/>
    <property type="match status" value="1"/>
</dbReference>
<dbReference type="InterPro" id="IPR022214">
    <property type="entry name" value="MZT1"/>
</dbReference>
<dbReference type="PROSITE" id="PS50294">
    <property type="entry name" value="WD_REPEATS_REGION"/>
    <property type="match status" value="1"/>
</dbReference>
<comment type="caution">
    <text evidence="5">The sequence shown here is derived from an EMBL/GenBank/DDBJ whole genome shotgun (WGS) entry which is preliminary data.</text>
</comment>
<feature type="repeat" description="WD" evidence="4">
    <location>
        <begin position="203"/>
        <end position="245"/>
    </location>
</feature>